<dbReference type="Pfam" id="PF14696">
    <property type="entry name" value="Glyoxalase_5"/>
    <property type="match status" value="1"/>
</dbReference>
<dbReference type="GO" id="GO:0046872">
    <property type="term" value="F:metal ion binding"/>
    <property type="evidence" value="ECO:0007669"/>
    <property type="project" value="UniProtKB-KW"/>
</dbReference>
<dbReference type="GO" id="GO:0006572">
    <property type="term" value="P:L-tyrosine catabolic process"/>
    <property type="evidence" value="ECO:0007669"/>
    <property type="project" value="UniProtKB-KW"/>
</dbReference>
<evidence type="ECO:0000256" key="6">
    <source>
        <dbReference type="ARBA" id="ARBA00022878"/>
    </source>
</evidence>
<dbReference type="GO" id="GO:0006559">
    <property type="term" value="P:L-phenylalanine catabolic process"/>
    <property type="evidence" value="ECO:0007669"/>
    <property type="project" value="UniProtKB-KW"/>
</dbReference>
<dbReference type="InterPro" id="IPR041736">
    <property type="entry name" value="4OHPhenylPyrv_dOase_N"/>
</dbReference>
<comment type="cofactor">
    <cofactor evidence="10">
        <name>Fe cation</name>
        <dbReference type="ChEBI" id="CHEBI:24875"/>
    </cofactor>
    <text evidence="10">Binds 1 Fe cation per subunit.</text>
</comment>
<keyword evidence="7 10" id="KW-0408">Iron</keyword>
<dbReference type="FunFam" id="3.10.180.10:FF:000001">
    <property type="entry name" value="4-hydroxyphenylpyruvate dioxygenase"/>
    <property type="match status" value="1"/>
</dbReference>
<dbReference type="Gene3D" id="3.10.180.10">
    <property type="entry name" value="2,3-Dihydroxybiphenyl 1,2-Dioxygenase, domain 1"/>
    <property type="match status" value="2"/>
</dbReference>
<dbReference type="EMBL" id="CAJVPL010000161">
    <property type="protein sequence ID" value="CAG8457343.1"/>
    <property type="molecule type" value="Genomic_DNA"/>
</dbReference>
<dbReference type="InterPro" id="IPR041735">
    <property type="entry name" value="4OHPhenylPyrv_dOase_C"/>
</dbReference>
<dbReference type="InterPro" id="IPR037523">
    <property type="entry name" value="VOC_core"/>
</dbReference>
<evidence type="ECO:0000256" key="3">
    <source>
        <dbReference type="ARBA" id="ARBA00013222"/>
    </source>
</evidence>
<comment type="similarity">
    <text evidence="2 9">Belongs to the 4HPPD family.</text>
</comment>
<dbReference type="Pfam" id="PF00903">
    <property type="entry name" value="Glyoxalase"/>
    <property type="match status" value="1"/>
</dbReference>
<dbReference type="AlphaFoldDB" id="A0A9N8VJX7"/>
<reference evidence="12" key="1">
    <citation type="submission" date="2021-06" db="EMBL/GenBank/DDBJ databases">
        <authorList>
            <person name="Kallberg Y."/>
            <person name="Tangrot J."/>
            <person name="Rosling A."/>
        </authorList>
    </citation>
    <scope>NUCLEOTIDE SEQUENCE</scope>
    <source>
        <strain evidence="12">MT106</strain>
    </source>
</reference>
<dbReference type="NCBIfam" id="TIGR01263">
    <property type="entry name" value="4HPPD"/>
    <property type="match status" value="1"/>
</dbReference>
<dbReference type="InterPro" id="IPR029068">
    <property type="entry name" value="Glyas_Bleomycin-R_OHBP_Dase"/>
</dbReference>
<evidence type="ECO:0000256" key="9">
    <source>
        <dbReference type="PIRNR" id="PIRNR009283"/>
    </source>
</evidence>
<dbReference type="PANTHER" id="PTHR11959:SF1">
    <property type="entry name" value="4-HYDROXYPHENYLPYRUVATE DIOXYGENASE"/>
    <property type="match status" value="1"/>
</dbReference>
<dbReference type="CDD" id="cd07250">
    <property type="entry name" value="HPPD_C_like"/>
    <property type="match status" value="1"/>
</dbReference>
<dbReference type="PANTHER" id="PTHR11959">
    <property type="entry name" value="4-HYDROXYPHENYLPYRUVATE DIOXYGENASE"/>
    <property type="match status" value="1"/>
</dbReference>
<keyword evidence="5" id="KW-0677">Repeat</keyword>
<evidence type="ECO:0000256" key="2">
    <source>
        <dbReference type="ARBA" id="ARBA00005877"/>
    </source>
</evidence>
<dbReference type="InterPro" id="IPR005956">
    <property type="entry name" value="4OHPhenylPyrv_dOase"/>
</dbReference>
<keyword evidence="13" id="KW-1185">Reference proteome</keyword>
<evidence type="ECO:0000256" key="5">
    <source>
        <dbReference type="ARBA" id="ARBA00022737"/>
    </source>
</evidence>
<dbReference type="InterPro" id="IPR004360">
    <property type="entry name" value="Glyas_Fos-R_dOase_dom"/>
</dbReference>
<accession>A0A9N8VJX7</accession>
<dbReference type="PROSITE" id="PS51819">
    <property type="entry name" value="VOC"/>
    <property type="match status" value="2"/>
</dbReference>
<feature type="binding site" evidence="10">
    <location>
        <position position="266"/>
    </location>
    <ligand>
        <name>Fe cation</name>
        <dbReference type="ChEBI" id="CHEBI:24875"/>
    </ligand>
</feature>
<feature type="domain" description="VOC" evidence="11">
    <location>
        <begin position="180"/>
        <end position="338"/>
    </location>
</feature>
<comment type="caution">
    <text evidence="12">The sequence shown here is derived from an EMBL/GenBank/DDBJ whole genome shotgun (WGS) entry which is preliminary data.</text>
</comment>
<comment type="pathway">
    <text evidence="1">Amino-acid degradation; L-phenylalanine degradation; acetoacetate and fumarate from L-phenylalanine: step 3/6.</text>
</comment>
<evidence type="ECO:0000256" key="1">
    <source>
        <dbReference type="ARBA" id="ARBA00005162"/>
    </source>
</evidence>
<dbReference type="PIRSF" id="PIRSF009283">
    <property type="entry name" value="HPP_dOase"/>
    <property type="match status" value="1"/>
</dbReference>
<dbReference type="CDD" id="cd08342">
    <property type="entry name" value="HPPD_N_like"/>
    <property type="match status" value="1"/>
</dbReference>
<proteinExistence type="inferred from homology"/>
<organism evidence="12 13">
    <name type="scientific">Ambispora gerdemannii</name>
    <dbReference type="NCBI Taxonomy" id="144530"/>
    <lineage>
        <taxon>Eukaryota</taxon>
        <taxon>Fungi</taxon>
        <taxon>Fungi incertae sedis</taxon>
        <taxon>Mucoromycota</taxon>
        <taxon>Glomeromycotina</taxon>
        <taxon>Glomeromycetes</taxon>
        <taxon>Archaeosporales</taxon>
        <taxon>Ambisporaceae</taxon>
        <taxon>Ambispora</taxon>
    </lineage>
</organism>
<protein>
    <recommendedName>
        <fullName evidence="3 9">4-hydroxyphenylpyruvate dioxygenase</fullName>
    </recommendedName>
</protein>
<keyword evidence="6" id="KW-0828">Tyrosine catabolism</keyword>
<evidence type="ECO:0000313" key="12">
    <source>
        <dbReference type="EMBL" id="CAG8457343.1"/>
    </source>
</evidence>
<dbReference type="Proteomes" id="UP000789831">
    <property type="component" value="Unassembled WGS sequence"/>
</dbReference>
<sequence length="381" mass="43222">MTLYTDKGVKPDLGVYEGFDYVTFWVGNAKQAASYYTTRFGFKHIGYSGLETGEREIVSHVVRQGNITFMFQSALNPGNKILGDHQTTHGDGVRDVAFTVDDCRGIFKHVVSRGAKVIKEPWEESDENGVVVMATIATYGDTVHTFVQRSSYKGDFLPGFKKLSWHDPLESALPEIGLKWLDHVVGNQPDSEMVKVAEMYEKILGFHRFWSVDDKQIHTEYSSLRSVVMADFDEAIKMPINEPASGKKRSQIEEFVQYYGSAGVQHIALRTEDIITTVRHLRARGCEFLSVPATYYESLRERLASSSIKVTEELEVLEELHILIDFDEEGYLLQIFTKPMQDRPTLFLEVIQRKNHQGFGAGNFKALFEAIERDQAARGNL</sequence>
<gene>
    <name evidence="12" type="ORF">AGERDE_LOCUS2069</name>
</gene>
<evidence type="ECO:0000256" key="10">
    <source>
        <dbReference type="PIRSR" id="PIRSR009283-1"/>
    </source>
</evidence>
<dbReference type="SUPFAM" id="SSF54593">
    <property type="entry name" value="Glyoxalase/Bleomycin resistance protein/Dihydroxybiphenyl dioxygenase"/>
    <property type="match status" value="1"/>
</dbReference>
<dbReference type="GO" id="GO:0003868">
    <property type="term" value="F:4-hydroxyphenylpyruvate dioxygenase activity"/>
    <property type="evidence" value="ECO:0007669"/>
    <property type="project" value="InterPro"/>
</dbReference>
<evidence type="ECO:0000259" key="11">
    <source>
        <dbReference type="PROSITE" id="PS51819"/>
    </source>
</evidence>
<evidence type="ECO:0000256" key="8">
    <source>
        <dbReference type="ARBA" id="ARBA00023232"/>
    </source>
</evidence>
<evidence type="ECO:0000313" key="13">
    <source>
        <dbReference type="Proteomes" id="UP000789831"/>
    </source>
</evidence>
<evidence type="ECO:0000256" key="4">
    <source>
        <dbReference type="ARBA" id="ARBA00022723"/>
    </source>
</evidence>
<name>A0A9N8VJX7_9GLOM</name>
<keyword evidence="4 10" id="KW-0479">Metal-binding</keyword>
<keyword evidence="8" id="KW-0585">Phenylalanine catabolism</keyword>
<feature type="binding site" evidence="10">
    <location>
        <position position="349"/>
    </location>
    <ligand>
        <name>Fe cation</name>
        <dbReference type="ChEBI" id="CHEBI:24875"/>
    </ligand>
</feature>
<feature type="binding site" evidence="10">
    <location>
        <position position="183"/>
    </location>
    <ligand>
        <name>Fe cation</name>
        <dbReference type="ChEBI" id="CHEBI:24875"/>
    </ligand>
</feature>
<feature type="domain" description="VOC" evidence="11">
    <location>
        <begin position="18"/>
        <end position="149"/>
    </location>
</feature>
<evidence type="ECO:0000256" key="7">
    <source>
        <dbReference type="ARBA" id="ARBA00023004"/>
    </source>
</evidence>
<dbReference type="OrthoDB" id="414569at2759"/>